<dbReference type="EMBL" id="RKLV01000009">
    <property type="protein sequence ID" value="MCX2819574.1"/>
    <property type="molecule type" value="Genomic_DNA"/>
</dbReference>
<name>A0A9Q4GGX0_9EURY</name>
<dbReference type="PANTHER" id="PTHR43459:SF1">
    <property type="entry name" value="EG:BACN32G11.4 PROTEIN"/>
    <property type="match status" value="1"/>
</dbReference>
<dbReference type="InterPro" id="IPR014748">
    <property type="entry name" value="Enoyl-CoA_hydra_C"/>
</dbReference>
<gene>
    <name evidence="2" type="ORF">EGH25_09460</name>
</gene>
<sequence length="259" mass="27932">MSVDVDREDGVTTVTIERPEVKNALDHETMSALADELREIKGSDARAVVLQGSGGTFCAGADVNALVNFAHTSPPEIVELIENDLHEIVRQLFRMRKPTVAKVQGHAVGAGCNLALACDLTVAEESATFAELFAKIGLSQDSGSSYILPRLVGMKKAKELVFTGRDVPAPEAEEMGLINHAYADDEFDERADELVDELASGPTRAIGASKSLLHYGADNDLDSALEREAWVQSSVSQSDDVEEGVTAFVENREPEFEGR</sequence>
<comment type="similarity">
    <text evidence="1">Belongs to the enoyl-CoA hydratase/isomerase family.</text>
</comment>
<dbReference type="AlphaFoldDB" id="A0A9Q4GGX0"/>
<evidence type="ECO:0000313" key="3">
    <source>
        <dbReference type="Proteomes" id="UP001149411"/>
    </source>
</evidence>
<keyword evidence="3" id="KW-1185">Reference proteome</keyword>
<dbReference type="InterPro" id="IPR018376">
    <property type="entry name" value="Enoyl-CoA_hyd/isom_CS"/>
</dbReference>
<comment type="caution">
    <text evidence="2">The sequence shown here is derived from an EMBL/GenBank/DDBJ whole genome shotgun (WGS) entry which is preliminary data.</text>
</comment>
<dbReference type="CDD" id="cd06558">
    <property type="entry name" value="crotonase-like"/>
    <property type="match status" value="1"/>
</dbReference>
<dbReference type="GO" id="GO:0003824">
    <property type="term" value="F:catalytic activity"/>
    <property type="evidence" value="ECO:0007669"/>
    <property type="project" value="InterPro"/>
</dbReference>
<organism evidence="2 3">
    <name type="scientific">Halorutilus salinus</name>
    <dbReference type="NCBI Taxonomy" id="2487751"/>
    <lineage>
        <taxon>Archaea</taxon>
        <taxon>Methanobacteriati</taxon>
        <taxon>Methanobacteriota</taxon>
        <taxon>Stenosarchaea group</taxon>
        <taxon>Halobacteria</taxon>
        <taxon>Halorutilales</taxon>
        <taxon>Halorutilaceae</taxon>
        <taxon>Halorutilus</taxon>
    </lineage>
</organism>
<evidence type="ECO:0000256" key="1">
    <source>
        <dbReference type="RuleBase" id="RU003707"/>
    </source>
</evidence>
<dbReference type="PROSITE" id="PS00166">
    <property type="entry name" value="ENOYL_COA_HYDRATASE"/>
    <property type="match status" value="1"/>
</dbReference>
<reference evidence="2" key="1">
    <citation type="submission" date="2022-09" db="EMBL/GenBank/DDBJ databases">
        <title>Haloadaptaus new haloarchaeum isolated from saline soil.</title>
        <authorList>
            <person name="Duran-Viseras A."/>
            <person name="Sanchez-Porro C."/>
            <person name="Ventosa A."/>
        </authorList>
    </citation>
    <scope>NUCLEOTIDE SEQUENCE</scope>
    <source>
        <strain evidence="2">F3-133</strain>
    </source>
</reference>
<dbReference type="Gene3D" id="3.90.226.10">
    <property type="entry name" value="2-enoyl-CoA Hydratase, Chain A, domain 1"/>
    <property type="match status" value="1"/>
</dbReference>
<dbReference type="InterPro" id="IPR001753">
    <property type="entry name" value="Enoyl-CoA_hydra/iso"/>
</dbReference>
<proteinExistence type="inferred from homology"/>
<dbReference type="RefSeq" id="WP_266087952.1">
    <property type="nucleotide sequence ID" value="NZ_RKLV01000009.1"/>
</dbReference>
<dbReference type="SUPFAM" id="SSF52096">
    <property type="entry name" value="ClpP/crotonase"/>
    <property type="match status" value="1"/>
</dbReference>
<dbReference type="Proteomes" id="UP001149411">
    <property type="component" value="Unassembled WGS sequence"/>
</dbReference>
<accession>A0A9Q4GGX0</accession>
<evidence type="ECO:0000313" key="2">
    <source>
        <dbReference type="EMBL" id="MCX2819574.1"/>
    </source>
</evidence>
<dbReference type="InterPro" id="IPR029045">
    <property type="entry name" value="ClpP/crotonase-like_dom_sf"/>
</dbReference>
<protein>
    <submittedName>
        <fullName evidence="2">Enoyl-CoA hydratase</fullName>
    </submittedName>
</protein>
<dbReference type="Pfam" id="PF00378">
    <property type="entry name" value="ECH_1"/>
    <property type="match status" value="1"/>
</dbReference>
<dbReference type="Gene3D" id="1.10.12.10">
    <property type="entry name" value="Lyase 2-enoyl-coa Hydratase, Chain A, domain 2"/>
    <property type="match status" value="1"/>
</dbReference>
<dbReference type="PANTHER" id="PTHR43459">
    <property type="entry name" value="ENOYL-COA HYDRATASE"/>
    <property type="match status" value="1"/>
</dbReference>